<keyword evidence="4" id="KW-0677">Repeat</keyword>
<dbReference type="PANTHER" id="PTHR43545">
    <property type="entry name" value="FORMATE DEHYDROGENASE, NITRATE-INDUCIBLE, IRON-SULFUR SUBUNIT"/>
    <property type="match status" value="1"/>
</dbReference>
<dbReference type="InterPro" id="IPR017896">
    <property type="entry name" value="4Fe4S_Fe-S-bd"/>
</dbReference>
<evidence type="ECO:0000256" key="1">
    <source>
        <dbReference type="ARBA" id="ARBA00004196"/>
    </source>
</evidence>
<evidence type="ECO:0000256" key="3">
    <source>
        <dbReference type="ARBA" id="ARBA00022723"/>
    </source>
</evidence>
<dbReference type="Gene3D" id="3.30.70.20">
    <property type="match status" value="2"/>
</dbReference>
<organism evidence="9 10">
    <name type="scientific">Fraserbacteria sp. (strain RBG_16_55_9)</name>
    <dbReference type="NCBI Taxonomy" id="1817864"/>
    <lineage>
        <taxon>Bacteria</taxon>
        <taxon>Candidatus Fraseribacteriota</taxon>
    </lineage>
</organism>
<keyword evidence="2" id="KW-0004">4Fe-4S</keyword>
<dbReference type="STRING" id="1817864.A2Z21_02930"/>
<keyword evidence="7" id="KW-1133">Transmembrane helix</keyword>
<name>A0A1F5UYM1_FRAXR</name>
<dbReference type="InterPro" id="IPR006311">
    <property type="entry name" value="TAT_signal"/>
</dbReference>
<evidence type="ECO:0000256" key="4">
    <source>
        <dbReference type="ARBA" id="ARBA00022737"/>
    </source>
</evidence>
<dbReference type="GO" id="GO:0030313">
    <property type="term" value="C:cell envelope"/>
    <property type="evidence" value="ECO:0007669"/>
    <property type="project" value="UniProtKB-SubCell"/>
</dbReference>
<dbReference type="GO" id="GO:0046872">
    <property type="term" value="F:metal ion binding"/>
    <property type="evidence" value="ECO:0007669"/>
    <property type="project" value="UniProtKB-KW"/>
</dbReference>
<feature type="domain" description="4Fe-4S ferredoxin-type" evidence="8">
    <location>
        <begin position="141"/>
        <end position="170"/>
    </location>
</feature>
<dbReference type="PROSITE" id="PS51318">
    <property type="entry name" value="TAT"/>
    <property type="match status" value="1"/>
</dbReference>
<keyword evidence="7" id="KW-0812">Transmembrane</keyword>
<evidence type="ECO:0000256" key="7">
    <source>
        <dbReference type="SAM" id="Phobius"/>
    </source>
</evidence>
<dbReference type="GO" id="GO:0051539">
    <property type="term" value="F:4 iron, 4 sulfur cluster binding"/>
    <property type="evidence" value="ECO:0007669"/>
    <property type="project" value="UniProtKB-KW"/>
</dbReference>
<gene>
    <name evidence="9" type="ORF">A2Z21_02930</name>
</gene>
<protein>
    <recommendedName>
        <fullName evidence="8">4Fe-4S ferredoxin-type domain-containing protein</fullName>
    </recommendedName>
</protein>
<reference evidence="9 10" key="1">
    <citation type="journal article" date="2016" name="Nat. Commun.">
        <title>Thousands of microbial genomes shed light on interconnected biogeochemical processes in an aquifer system.</title>
        <authorList>
            <person name="Anantharaman K."/>
            <person name="Brown C.T."/>
            <person name="Hug L.A."/>
            <person name="Sharon I."/>
            <person name="Castelle C.J."/>
            <person name="Probst A.J."/>
            <person name="Thomas B.C."/>
            <person name="Singh A."/>
            <person name="Wilkins M.J."/>
            <person name="Karaoz U."/>
            <person name="Brodie E.L."/>
            <person name="Williams K.H."/>
            <person name="Hubbard S.S."/>
            <person name="Banfield J.F."/>
        </authorList>
    </citation>
    <scope>NUCLEOTIDE SEQUENCE [LARGE SCALE GENOMIC DNA]</scope>
    <source>
        <strain evidence="10">RBG_16_55_9</strain>
    </source>
</reference>
<keyword evidence="6" id="KW-0411">Iron-sulfur</keyword>
<dbReference type="Proteomes" id="UP000179157">
    <property type="component" value="Unassembled WGS sequence"/>
</dbReference>
<dbReference type="SUPFAM" id="SSF54862">
    <property type="entry name" value="4Fe-4S ferredoxins"/>
    <property type="match status" value="1"/>
</dbReference>
<keyword evidence="3" id="KW-0479">Metal-binding</keyword>
<dbReference type="PROSITE" id="PS51379">
    <property type="entry name" value="4FE4S_FER_2"/>
    <property type="match status" value="3"/>
</dbReference>
<dbReference type="InterPro" id="IPR051555">
    <property type="entry name" value="FDH_Electron_Transfer_Unit"/>
</dbReference>
<evidence type="ECO:0000256" key="2">
    <source>
        <dbReference type="ARBA" id="ARBA00022485"/>
    </source>
</evidence>
<evidence type="ECO:0000256" key="5">
    <source>
        <dbReference type="ARBA" id="ARBA00023004"/>
    </source>
</evidence>
<sequence length="317" mass="35501">MKTGNPRHAFHRRGFLKRAAAALGSSFFSPHSGSVLAQDFPGREDRLGMLVDLTRCIGCRRCEAACNQTSSLPAPEIPFGDKSVFEEKRRTNAKTYTVVNRYPNPQRVGMPVYVKTQCMHCDEPACVSACLVGALKKTPEGPVIYNADVCIGCRYCIISCPFYIPAYEYSNAFEPKVQKCFMCHDTRILKGEVPACATECPVEALTFGKRRDLLVLARSRIMENPDRYVDHIYGEREVGGTSWLYISGVPFEQLGFPGNLGTTPYPMLTREFLSFVPLVLVVWPALLGGFYLMTKRRMQEDRAESGEPKKPEQTLEA</sequence>
<proteinExistence type="predicted"/>
<dbReference type="InterPro" id="IPR017900">
    <property type="entry name" value="4Fe4S_Fe_S_CS"/>
</dbReference>
<feature type="domain" description="4Fe-4S ferredoxin-type" evidence="8">
    <location>
        <begin position="47"/>
        <end position="77"/>
    </location>
</feature>
<feature type="domain" description="4Fe-4S ferredoxin-type" evidence="8">
    <location>
        <begin position="109"/>
        <end position="140"/>
    </location>
</feature>
<evidence type="ECO:0000313" key="9">
    <source>
        <dbReference type="EMBL" id="OGF56245.1"/>
    </source>
</evidence>
<dbReference type="AlphaFoldDB" id="A0A1F5UYM1"/>
<evidence type="ECO:0000313" key="10">
    <source>
        <dbReference type="Proteomes" id="UP000179157"/>
    </source>
</evidence>
<feature type="transmembrane region" description="Helical" evidence="7">
    <location>
        <begin position="272"/>
        <end position="292"/>
    </location>
</feature>
<dbReference type="PROSITE" id="PS00198">
    <property type="entry name" value="4FE4S_FER_1"/>
    <property type="match status" value="1"/>
</dbReference>
<dbReference type="Pfam" id="PF13247">
    <property type="entry name" value="Fer4_11"/>
    <property type="match status" value="1"/>
</dbReference>
<accession>A0A1F5UYM1</accession>
<comment type="subcellular location">
    <subcellularLocation>
        <location evidence="1">Cell envelope</location>
    </subcellularLocation>
</comment>
<dbReference type="EMBL" id="MFGX01000039">
    <property type="protein sequence ID" value="OGF56245.1"/>
    <property type="molecule type" value="Genomic_DNA"/>
</dbReference>
<dbReference type="PANTHER" id="PTHR43545:SF4">
    <property type="entry name" value="IRON-SULFUR PROTEIN"/>
    <property type="match status" value="1"/>
</dbReference>
<keyword evidence="5" id="KW-0408">Iron</keyword>
<evidence type="ECO:0000256" key="6">
    <source>
        <dbReference type="ARBA" id="ARBA00023014"/>
    </source>
</evidence>
<evidence type="ECO:0000259" key="8">
    <source>
        <dbReference type="PROSITE" id="PS51379"/>
    </source>
</evidence>
<comment type="caution">
    <text evidence="9">The sequence shown here is derived from an EMBL/GenBank/DDBJ whole genome shotgun (WGS) entry which is preliminary data.</text>
</comment>
<keyword evidence="7" id="KW-0472">Membrane</keyword>
<dbReference type="CDD" id="cd10561">
    <property type="entry name" value="HybA_like"/>
    <property type="match status" value="1"/>
</dbReference>